<feature type="domain" description="EamA" evidence="2">
    <location>
        <begin position="156"/>
        <end position="286"/>
    </location>
</feature>
<feature type="domain" description="EamA" evidence="2">
    <location>
        <begin position="14"/>
        <end position="139"/>
    </location>
</feature>
<evidence type="ECO:0000313" key="3">
    <source>
        <dbReference type="EMBL" id="OQS43495.1"/>
    </source>
</evidence>
<gene>
    <name evidence="3" type="ORF">B0T45_01915</name>
</gene>
<proteinExistence type="predicted"/>
<organism evidence="3 4">
    <name type="scientific">Chromobacterium haemolyticum</name>
    <dbReference type="NCBI Taxonomy" id="394935"/>
    <lineage>
        <taxon>Bacteria</taxon>
        <taxon>Pseudomonadati</taxon>
        <taxon>Pseudomonadota</taxon>
        <taxon>Betaproteobacteria</taxon>
        <taxon>Neisseriales</taxon>
        <taxon>Chromobacteriaceae</taxon>
        <taxon>Chromobacterium</taxon>
    </lineage>
</organism>
<evidence type="ECO:0000259" key="2">
    <source>
        <dbReference type="Pfam" id="PF00892"/>
    </source>
</evidence>
<keyword evidence="1" id="KW-0812">Transmembrane</keyword>
<feature type="transmembrane region" description="Helical" evidence="1">
    <location>
        <begin position="188"/>
        <end position="210"/>
    </location>
</feature>
<feature type="transmembrane region" description="Helical" evidence="1">
    <location>
        <begin position="216"/>
        <end position="234"/>
    </location>
</feature>
<reference evidence="3 4" key="1">
    <citation type="submission" date="2017-02" db="EMBL/GenBank/DDBJ databases">
        <title>Chromobacterium haemolyticum H5244.</title>
        <authorList>
            <person name="Gulvik C.A."/>
        </authorList>
    </citation>
    <scope>NUCLEOTIDE SEQUENCE [LARGE SCALE GENOMIC DNA]</scope>
    <source>
        <strain evidence="3 4">H5244</strain>
    </source>
</reference>
<protein>
    <submittedName>
        <fullName evidence="3">EamA family transporter</fullName>
    </submittedName>
</protein>
<dbReference type="Pfam" id="PF00892">
    <property type="entry name" value="EamA"/>
    <property type="match status" value="2"/>
</dbReference>
<feature type="transmembrane region" description="Helical" evidence="1">
    <location>
        <begin position="246"/>
        <end position="265"/>
    </location>
</feature>
<dbReference type="AlphaFoldDB" id="A0A1W0D908"/>
<sequence length="304" mass="33038">MTPVKQKFLATTGILTTALVWGLMWYPFRSLNQSGVSVAMTSLVVYLVAISLGVITFFDVYRRQFRLQPVLLVLTAVFGWCNYSYTWAVSEGQVMRVLLLFYLSPLWTVFLSRLILKERLTRSGWLVVALSLLGCFIFIYRPGLFAGELPLSHRYEWLALSGGMAFALGNVISRGAQSIPVPVKSASIWFGVASIGAIKLALAGQLGGILQIPPQSWLVLGILGVTLLCTSVISQHGVSILPATQTMTLMLMELLFAAASAYLLAGEAMTPREWAGGALIASASLLSGRMTRKPGTAQLKQETA</sequence>
<keyword evidence="1" id="KW-0472">Membrane</keyword>
<dbReference type="GO" id="GO:0016020">
    <property type="term" value="C:membrane"/>
    <property type="evidence" value="ECO:0007669"/>
    <property type="project" value="InterPro"/>
</dbReference>
<feature type="transmembrane region" description="Helical" evidence="1">
    <location>
        <begin position="70"/>
        <end position="88"/>
    </location>
</feature>
<dbReference type="SUPFAM" id="SSF103481">
    <property type="entry name" value="Multidrug resistance efflux transporter EmrE"/>
    <property type="match status" value="2"/>
</dbReference>
<dbReference type="RefSeq" id="WP_043636735.1">
    <property type="nucleotide sequence ID" value="NZ_CP109905.1"/>
</dbReference>
<feature type="transmembrane region" description="Helical" evidence="1">
    <location>
        <begin position="94"/>
        <end position="116"/>
    </location>
</feature>
<evidence type="ECO:0000256" key="1">
    <source>
        <dbReference type="SAM" id="Phobius"/>
    </source>
</evidence>
<dbReference type="InterPro" id="IPR000620">
    <property type="entry name" value="EamA_dom"/>
</dbReference>
<keyword evidence="1" id="KW-1133">Transmembrane helix</keyword>
<dbReference type="Proteomes" id="UP000192721">
    <property type="component" value="Unassembled WGS sequence"/>
</dbReference>
<dbReference type="InterPro" id="IPR037185">
    <property type="entry name" value="EmrE-like"/>
</dbReference>
<accession>A0A1W0D908</accession>
<name>A0A1W0D908_9NEIS</name>
<feature type="transmembrane region" description="Helical" evidence="1">
    <location>
        <begin position="123"/>
        <end position="143"/>
    </location>
</feature>
<dbReference type="PANTHER" id="PTHR22911">
    <property type="entry name" value="ACYL-MALONYL CONDENSING ENZYME-RELATED"/>
    <property type="match status" value="1"/>
</dbReference>
<comment type="caution">
    <text evidence="3">The sequence shown here is derived from an EMBL/GenBank/DDBJ whole genome shotgun (WGS) entry which is preliminary data.</text>
</comment>
<feature type="transmembrane region" description="Helical" evidence="1">
    <location>
        <begin position="38"/>
        <end position="58"/>
    </location>
</feature>
<feature type="transmembrane region" description="Helical" evidence="1">
    <location>
        <begin position="7"/>
        <end position="26"/>
    </location>
</feature>
<dbReference type="EMBL" id="MUKV01000002">
    <property type="protein sequence ID" value="OQS43495.1"/>
    <property type="molecule type" value="Genomic_DNA"/>
</dbReference>
<evidence type="ECO:0000313" key="4">
    <source>
        <dbReference type="Proteomes" id="UP000192721"/>
    </source>
</evidence>